<proteinExistence type="predicted"/>
<keyword evidence="4" id="KW-1185">Reference proteome</keyword>
<comment type="caution">
    <text evidence="3">The sequence shown here is derived from an EMBL/GenBank/DDBJ whole genome shotgun (WGS) entry which is preliminary data.</text>
</comment>
<evidence type="ECO:0000256" key="2">
    <source>
        <dbReference type="SAM" id="MobiDB-lite"/>
    </source>
</evidence>
<accession>A0ABQ5DK10</accession>
<sequence length="255" mass="28674">MKGECEVLKERERSKDKECKELKSKCEDAMEDFDKNHAVMILRQKIVSLLAEVKEHKDSVDRMLLESQKWAGYQENLANLESKVAALEAEKGKLEAIEALLRKEIKALKCNRAEVVSKVVPYVAMELVHSDEMAMLFGKFVSFAIFYGRCAAFEEVANMKEPFDLAKVKGYRPTYKKEHMKDGNGLAADTFPFLLEVVADYFASVKAFLSKKPKSLRHPIPTKTHAPAPSAPSQKATPSPLISSLSIKPKILKLI</sequence>
<reference evidence="3" key="1">
    <citation type="journal article" date="2022" name="Int. J. Mol. Sci.">
        <title>Draft Genome of Tanacetum Coccineum: Genomic Comparison of Closely Related Tanacetum-Family Plants.</title>
        <authorList>
            <person name="Yamashiro T."/>
            <person name="Shiraishi A."/>
            <person name="Nakayama K."/>
            <person name="Satake H."/>
        </authorList>
    </citation>
    <scope>NUCLEOTIDE SEQUENCE</scope>
</reference>
<name>A0ABQ5DK10_9ASTR</name>
<keyword evidence="1" id="KW-0175">Coiled coil</keyword>
<gene>
    <name evidence="3" type="ORF">Tco_0939220</name>
</gene>
<evidence type="ECO:0008006" key="5">
    <source>
        <dbReference type="Google" id="ProtNLM"/>
    </source>
</evidence>
<evidence type="ECO:0000313" key="4">
    <source>
        <dbReference type="Proteomes" id="UP001151760"/>
    </source>
</evidence>
<evidence type="ECO:0000256" key="1">
    <source>
        <dbReference type="SAM" id="Coils"/>
    </source>
</evidence>
<evidence type="ECO:0000313" key="3">
    <source>
        <dbReference type="EMBL" id="GJT39355.1"/>
    </source>
</evidence>
<dbReference type="EMBL" id="BQNB010015380">
    <property type="protein sequence ID" value="GJT39355.1"/>
    <property type="molecule type" value="Genomic_DNA"/>
</dbReference>
<feature type="region of interest" description="Disordered" evidence="2">
    <location>
        <begin position="216"/>
        <end position="241"/>
    </location>
</feature>
<protein>
    <recommendedName>
        <fullName evidence="5">FRIGIDA-like protein</fullName>
    </recommendedName>
</protein>
<feature type="coiled-coil region" evidence="1">
    <location>
        <begin position="70"/>
        <end position="104"/>
    </location>
</feature>
<dbReference type="Proteomes" id="UP001151760">
    <property type="component" value="Unassembled WGS sequence"/>
</dbReference>
<reference evidence="3" key="2">
    <citation type="submission" date="2022-01" db="EMBL/GenBank/DDBJ databases">
        <authorList>
            <person name="Yamashiro T."/>
            <person name="Shiraishi A."/>
            <person name="Satake H."/>
            <person name="Nakayama K."/>
        </authorList>
    </citation>
    <scope>NUCLEOTIDE SEQUENCE</scope>
</reference>
<organism evidence="3 4">
    <name type="scientific">Tanacetum coccineum</name>
    <dbReference type="NCBI Taxonomy" id="301880"/>
    <lineage>
        <taxon>Eukaryota</taxon>
        <taxon>Viridiplantae</taxon>
        <taxon>Streptophyta</taxon>
        <taxon>Embryophyta</taxon>
        <taxon>Tracheophyta</taxon>
        <taxon>Spermatophyta</taxon>
        <taxon>Magnoliopsida</taxon>
        <taxon>eudicotyledons</taxon>
        <taxon>Gunneridae</taxon>
        <taxon>Pentapetalae</taxon>
        <taxon>asterids</taxon>
        <taxon>campanulids</taxon>
        <taxon>Asterales</taxon>
        <taxon>Asteraceae</taxon>
        <taxon>Asteroideae</taxon>
        <taxon>Anthemideae</taxon>
        <taxon>Anthemidinae</taxon>
        <taxon>Tanacetum</taxon>
    </lineage>
</organism>